<reference evidence="1" key="1">
    <citation type="submission" date="2022-08" db="EMBL/GenBank/DDBJ databases">
        <authorList>
            <consortium name="DOE Joint Genome Institute"/>
            <person name="Min B."/>
            <person name="Riley R."/>
            <person name="Sierra-Patev S."/>
            <person name="Naranjo-Ortiz M."/>
            <person name="Looney B."/>
            <person name="Konkel Z."/>
            <person name="Slot J.C."/>
            <person name="Sakamoto Y."/>
            <person name="Steenwyk J.L."/>
            <person name="Rokas A."/>
            <person name="Carro J."/>
            <person name="Camarero S."/>
            <person name="Ferreira P."/>
            <person name="Molpeceres G."/>
            <person name="Ruiz-Duenas F.J."/>
            <person name="Serrano A."/>
            <person name="Henrissat B."/>
            <person name="Drula E."/>
            <person name="Hughes K.W."/>
            <person name="Mata J.L."/>
            <person name="Ishikawa N.K."/>
            <person name="Vargas-Isla R."/>
            <person name="Ushijima S."/>
            <person name="Smith C.A."/>
            <person name="Ahrendt S."/>
            <person name="Andreopoulos W."/>
            <person name="He G."/>
            <person name="Labutti K."/>
            <person name="Lipzen A."/>
            <person name="Ng V."/>
            <person name="Sandor L."/>
            <person name="Barry K."/>
            <person name="Martinez A.T."/>
            <person name="Xiao Y."/>
            <person name="Gibbons J.G."/>
            <person name="Terashima K."/>
            <person name="Hibbett D.S."/>
            <person name="Grigoriev I.V."/>
        </authorList>
    </citation>
    <scope>NUCLEOTIDE SEQUENCE</scope>
    <source>
        <strain evidence="1">TFB9207</strain>
    </source>
</reference>
<sequence>MRVEFESLPNEILHTIINYAAYDSLSRDASYLFKYATLELRVLSVVNRRLRHLCLPFLFANIKITDTKDAEKLEKYLALLSKFTLVMMIYGQTSVSETILSRNIPQFERLSCVDMRLRNSDGRTVLLKTVLAQPTVTVVLVDSLPDKSMCNDDLSKVLLRSIDQYDAFSPRLQPYLNRGIRVNSLEILEPRGLDEVVNRSEFPVLSGLKKIQLFVRNNPLPTSFLSKLLSTHPTFNELLLLEYPQLSQSVHHTPPFISSFVKESQRHKFIEHFVFTHLVFRRGSIGQSTHEWYVMDLALNAISADMSLVEMLARVASSFPQLKKLTLNLNRHQATYHINDLAPVFGHFSSLQSLHLFMLYRRLDFGNTEFPPLIRTSGATNSDDAKLARVETGLLWFASCVAREARNLDYIFTDSDTVQPWRLLGSFSMKNADRDVFGRIQRFTGGVSLHSEISVETGLIPPGFVPTRTSLA</sequence>
<keyword evidence="2" id="KW-1185">Reference proteome</keyword>
<organism evidence="1 2">
    <name type="scientific">Lentinula raphanica</name>
    <dbReference type="NCBI Taxonomy" id="153919"/>
    <lineage>
        <taxon>Eukaryota</taxon>
        <taxon>Fungi</taxon>
        <taxon>Dikarya</taxon>
        <taxon>Basidiomycota</taxon>
        <taxon>Agaricomycotina</taxon>
        <taxon>Agaricomycetes</taxon>
        <taxon>Agaricomycetidae</taxon>
        <taxon>Agaricales</taxon>
        <taxon>Marasmiineae</taxon>
        <taxon>Omphalotaceae</taxon>
        <taxon>Lentinula</taxon>
    </lineage>
</organism>
<protein>
    <submittedName>
        <fullName evidence="1">Uncharacterized protein</fullName>
    </submittedName>
</protein>
<dbReference type="AlphaFoldDB" id="A0AA38UI09"/>
<accession>A0AA38UI09</accession>
<proteinExistence type="predicted"/>
<evidence type="ECO:0000313" key="2">
    <source>
        <dbReference type="Proteomes" id="UP001163846"/>
    </source>
</evidence>
<gene>
    <name evidence="1" type="ORF">F5878DRAFT_617757</name>
</gene>
<evidence type="ECO:0000313" key="1">
    <source>
        <dbReference type="EMBL" id="KAJ3839042.1"/>
    </source>
</evidence>
<dbReference type="EMBL" id="MU806150">
    <property type="protein sequence ID" value="KAJ3839042.1"/>
    <property type="molecule type" value="Genomic_DNA"/>
</dbReference>
<dbReference type="Proteomes" id="UP001163846">
    <property type="component" value="Unassembled WGS sequence"/>
</dbReference>
<comment type="caution">
    <text evidence="1">The sequence shown here is derived from an EMBL/GenBank/DDBJ whole genome shotgun (WGS) entry which is preliminary data.</text>
</comment>
<name>A0AA38UI09_9AGAR</name>